<dbReference type="GO" id="GO:0006508">
    <property type="term" value="P:proteolysis"/>
    <property type="evidence" value="ECO:0007669"/>
    <property type="project" value="UniProtKB-KW"/>
</dbReference>
<protein>
    <recommendedName>
        <fullName evidence="5">Carboxypeptidase</fullName>
        <ecNumber evidence="5">3.4.16.-</ecNumber>
    </recommendedName>
</protein>
<evidence type="ECO:0000256" key="5">
    <source>
        <dbReference type="RuleBase" id="RU361156"/>
    </source>
</evidence>
<evidence type="ECO:0000313" key="6">
    <source>
        <dbReference type="EMBL" id="CAH1778736.1"/>
    </source>
</evidence>
<dbReference type="OrthoDB" id="443318at2759"/>
<dbReference type="PANTHER" id="PTHR11802:SF201">
    <property type="entry name" value="CARBOXYPEPTIDASE"/>
    <property type="match status" value="1"/>
</dbReference>
<dbReference type="InterPro" id="IPR001563">
    <property type="entry name" value="Peptidase_S10"/>
</dbReference>
<comment type="caution">
    <text evidence="6">The sequence shown here is derived from an EMBL/GenBank/DDBJ whole genome shotgun (WGS) entry which is preliminary data.</text>
</comment>
<keyword evidence="2 5" id="KW-0121">Carboxypeptidase</keyword>
<evidence type="ECO:0000256" key="3">
    <source>
        <dbReference type="ARBA" id="ARBA00022670"/>
    </source>
</evidence>
<keyword evidence="3 5" id="KW-0645">Protease</keyword>
<dbReference type="AlphaFoldDB" id="A0A8J1Y9Q0"/>
<gene>
    <name evidence="6" type="ORF">OFUS_LOCUS5610</name>
</gene>
<dbReference type="PRINTS" id="PR00724">
    <property type="entry name" value="CRBOXYPTASEC"/>
</dbReference>
<keyword evidence="4 5" id="KW-0378">Hydrolase</keyword>
<dbReference type="PROSITE" id="PS00131">
    <property type="entry name" value="CARBOXYPEPT_SER_SER"/>
    <property type="match status" value="1"/>
</dbReference>
<dbReference type="Proteomes" id="UP000749559">
    <property type="component" value="Unassembled WGS sequence"/>
</dbReference>
<dbReference type="FunFam" id="3.40.50.1820:FF:000335">
    <property type="entry name" value="Carboxypeptidase"/>
    <property type="match status" value="1"/>
</dbReference>
<dbReference type="InterPro" id="IPR033124">
    <property type="entry name" value="Ser_caboxypep_his_AS"/>
</dbReference>
<evidence type="ECO:0000256" key="1">
    <source>
        <dbReference type="ARBA" id="ARBA00009431"/>
    </source>
</evidence>
<proteinExistence type="inferred from homology"/>
<organism evidence="6 7">
    <name type="scientific">Owenia fusiformis</name>
    <name type="common">Polychaete worm</name>
    <dbReference type="NCBI Taxonomy" id="6347"/>
    <lineage>
        <taxon>Eukaryota</taxon>
        <taxon>Metazoa</taxon>
        <taxon>Spiralia</taxon>
        <taxon>Lophotrochozoa</taxon>
        <taxon>Annelida</taxon>
        <taxon>Polychaeta</taxon>
        <taxon>Sedentaria</taxon>
        <taxon>Canalipalpata</taxon>
        <taxon>Sabellida</taxon>
        <taxon>Oweniida</taxon>
        <taxon>Oweniidae</taxon>
        <taxon>Owenia</taxon>
    </lineage>
</organism>
<dbReference type="GO" id="GO:0004185">
    <property type="term" value="F:serine-type carboxypeptidase activity"/>
    <property type="evidence" value="ECO:0007669"/>
    <property type="project" value="UniProtKB-UniRule"/>
</dbReference>
<accession>A0A8J1Y9Q0</accession>
<feature type="chain" id="PRO_5042621181" description="Carboxypeptidase" evidence="5">
    <location>
        <begin position="21"/>
        <end position="462"/>
    </location>
</feature>
<dbReference type="InterPro" id="IPR018202">
    <property type="entry name" value="Ser_caboxypep_ser_AS"/>
</dbReference>
<name>A0A8J1Y9Q0_OWEFU</name>
<keyword evidence="7" id="KW-1185">Reference proteome</keyword>
<dbReference type="InterPro" id="IPR029058">
    <property type="entry name" value="AB_hydrolase_fold"/>
</dbReference>
<dbReference type="Gene3D" id="3.40.50.1820">
    <property type="entry name" value="alpha/beta hydrolase"/>
    <property type="match status" value="1"/>
</dbReference>
<dbReference type="PANTHER" id="PTHR11802">
    <property type="entry name" value="SERINE PROTEASE FAMILY S10 SERINE CARBOXYPEPTIDASE"/>
    <property type="match status" value="1"/>
</dbReference>
<dbReference type="Pfam" id="PF00450">
    <property type="entry name" value="Peptidase_S10"/>
    <property type="match status" value="1"/>
</dbReference>
<comment type="similarity">
    <text evidence="1 5">Belongs to the peptidase S10 family.</text>
</comment>
<dbReference type="GO" id="GO:0031647">
    <property type="term" value="P:regulation of protein stability"/>
    <property type="evidence" value="ECO:0007669"/>
    <property type="project" value="UniProtKB-ARBA"/>
</dbReference>
<evidence type="ECO:0000256" key="4">
    <source>
        <dbReference type="ARBA" id="ARBA00022801"/>
    </source>
</evidence>
<dbReference type="EMBL" id="CAIIXF020000003">
    <property type="protein sequence ID" value="CAH1778736.1"/>
    <property type="molecule type" value="Genomic_DNA"/>
</dbReference>
<dbReference type="EC" id="3.4.16.-" evidence="5"/>
<feature type="signal peptide" evidence="5">
    <location>
        <begin position="1"/>
        <end position="20"/>
    </location>
</feature>
<keyword evidence="5" id="KW-0732">Signal</keyword>
<dbReference type="SUPFAM" id="SSF53474">
    <property type="entry name" value="alpha/beta-Hydrolases"/>
    <property type="match status" value="1"/>
</dbReference>
<evidence type="ECO:0000313" key="7">
    <source>
        <dbReference type="Proteomes" id="UP000749559"/>
    </source>
</evidence>
<evidence type="ECO:0000256" key="2">
    <source>
        <dbReference type="ARBA" id="ARBA00022645"/>
    </source>
</evidence>
<dbReference type="PROSITE" id="PS00560">
    <property type="entry name" value="CARBOXYPEPT_SER_HIS"/>
    <property type="match status" value="1"/>
</dbReference>
<sequence length="462" mass="51361">MMSSVLCPVLLLLALAGCHAADMADEVKTLPGLTKQPFFKHYSGYLAATDGRMLHYWFVESQRDPASDPLVLWLNGGPGCSSLDGLLTENGPFTIADDGATVKYNPYSWNTVANVLYIEAPAGVGFSYKPDSNYTTSDDQVSLDNLMAIKSFFKKFPEYSKTDFYITGESYGGIYVPTLSARVVDEPEINFKGFAVGNGLSSDATNDNSIIYFWYYHGLIGTTLWNALQKYCCTNGVCNFFNPTSSECREQVSLAGSKTVGINVYDMYQDCYGGAGKYGIYHPHFSHLFRNNPQIQEQRKRLLQSNPGLGEVPPCVNVTAETNWLNIPAVRQALHISAMSPATWAVCSGDVGEHYIRNYNSMVAQYRKVLAKGKRIMVYNGDVDMACNFLGDEWFVDALNLPVKEKRKQWFFDDGSMQVAGFVKQYEQLSCVTVKGSGHFVPHDNPIAALKMISTFLQNKPF</sequence>
<reference evidence="6" key="1">
    <citation type="submission" date="2022-03" db="EMBL/GenBank/DDBJ databases">
        <authorList>
            <person name="Martin C."/>
        </authorList>
    </citation>
    <scope>NUCLEOTIDE SEQUENCE</scope>
</reference>
<dbReference type="GO" id="GO:1904715">
    <property type="term" value="P:negative regulation of chaperone-mediated autophagy"/>
    <property type="evidence" value="ECO:0007669"/>
    <property type="project" value="UniProtKB-ARBA"/>
</dbReference>